<name>A0A1I7YXT8_9BILA</name>
<sequence>MAAHNSFVNSSTHLASVQFNSLFQLITFIWLDRTPNKKREITFESLPWNVPRFYDHSRSLSGSKASRGHRPVDAVLKTASKVTVTKLKNFQRLAISPPPKTVYNAPARSISGRTAPASVIRQRSEPPTVMRFPLCGLLIVAAVLLHTCSAMSIRQLYERAVGRGEQVVDTPDTRFGFIQHDDIGEARHRDLPDVDNSVKPSNDIRLPFSGVSRMLRKYAMDYSTELE</sequence>
<reference evidence="2" key="1">
    <citation type="submission" date="2016-11" db="UniProtKB">
        <authorList>
            <consortium name="WormBaseParasite"/>
        </authorList>
    </citation>
    <scope>IDENTIFICATION</scope>
</reference>
<dbReference type="Proteomes" id="UP000095287">
    <property type="component" value="Unplaced"/>
</dbReference>
<accession>A0A1I7YXT8</accession>
<evidence type="ECO:0000313" key="2">
    <source>
        <dbReference type="WBParaSite" id="L893_g20847.t1"/>
    </source>
</evidence>
<evidence type="ECO:0000313" key="1">
    <source>
        <dbReference type="Proteomes" id="UP000095287"/>
    </source>
</evidence>
<proteinExistence type="predicted"/>
<organism evidence="1 2">
    <name type="scientific">Steinernema glaseri</name>
    <dbReference type="NCBI Taxonomy" id="37863"/>
    <lineage>
        <taxon>Eukaryota</taxon>
        <taxon>Metazoa</taxon>
        <taxon>Ecdysozoa</taxon>
        <taxon>Nematoda</taxon>
        <taxon>Chromadorea</taxon>
        <taxon>Rhabditida</taxon>
        <taxon>Tylenchina</taxon>
        <taxon>Panagrolaimomorpha</taxon>
        <taxon>Strongyloidoidea</taxon>
        <taxon>Steinernematidae</taxon>
        <taxon>Steinernema</taxon>
    </lineage>
</organism>
<dbReference type="WBParaSite" id="L893_g20847.t1">
    <property type="protein sequence ID" value="L893_g20847.t1"/>
    <property type="gene ID" value="L893_g20847"/>
</dbReference>
<keyword evidence="1" id="KW-1185">Reference proteome</keyword>
<protein>
    <submittedName>
        <fullName evidence="2">Transmembrane protein</fullName>
    </submittedName>
</protein>
<dbReference type="AlphaFoldDB" id="A0A1I7YXT8"/>